<protein>
    <submittedName>
        <fullName evidence="8">Myotubularin-related protein 2</fullName>
    </submittedName>
</protein>
<dbReference type="Gene3D" id="2.30.29.30">
    <property type="entry name" value="Pleckstrin-homology domain (PH domain)/Phosphotyrosine-binding domain (PTB)"/>
    <property type="match status" value="1"/>
</dbReference>
<dbReference type="EMBL" id="DF144159">
    <property type="protein sequence ID" value="GAA56105.1"/>
    <property type="molecule type" value="Genomic_DNA"/>
</dbReference>
<comment type="similarity">
    <text evidence="1">Belongs to the protein-tyrosine phosphatase family. Non-receptor class myotubularin subfamily.</text>
</comment>
<proteinExistence type="inferred from homology"/>
<dbReference type="PROSITE" id="PS00383">
    <property type="entry name" value="TYR_PHOSPHATASE_1"/>
    <property type="match status" value="1"/>
</dbReference>
<keyword evidence="9" id="KW-1185">Reference proteome</keyword>
<evidence type="ECO:0000313" key="9">
    <source>
        <dbReference type="Proteomes" id="UP000008909"/>
    </source>
</evidence>
<evidence type="ECO:0000259" key="7">
    <source>
        <dbReference type="PROSITE" id="PS51339"/>
    </source>
</evidence>
<evidence type="ECO:0000256" key="5">
    <source>
        <dbReference type="SAM" id="Coils"/>
    </source>
</evidence>
<accession>G7YT25</accession>
<reference key="2">
    <citation type="submission" date="2011-10" db="EMBL/GenBank/DDBJ databases">
        <title>The genome and transcriptome sequence of Clonorchis sinensis provide insights into the carcinogenic liver fluke.</title>
        <authorList>
            <person name="Wang X."/>
            <person name="Huang Y."/>
            <person name="Chen W."/>
            <person name="Liu H."/>
            <person name="Guo L."/>
            <person name="Chen Y."/>
            <person name="Luo F."/>
            <person name="Zhou W."/>
            <person name="Sun J."/>
            <person name="Mao Q."/>
            <person name="Liang P."/>
            <person name="Zhou C."/>
            <person name="Tian Y."/>
            <person name="Men J."/>
            <person name="Lv X."/>
            <person name="Huang L."/>
            <person name="Zhou J."/>
            <person name="Hu Y."/>
            <person name="Li R."/>
            <person name="Zhang F."/>
            <person name="Lei H."/>
            <person name="Li X."/>
            <person name="Hu X."/>
            <person name="Liang C."/>
            <person name="Xu J."/>
            <person name="Wu Z."/>
            <person name="Yu X."/>
        </authorList>
    </citation>
    <scope>NUCLEOTIDE SEQUENCE</scope>
    <source>
        <strain>Henan</strain>
    </source>
</reference>
<evidence type="ECO:0000256" key="2">
    <source>
        <dbReference type="ARBA" id="ARBA00023098"/>
    </source>
</evidence>
<dbReference type="PANTHER" id="PTHR10807:SF128">
    <property type="entry name" value="PHOSPHATIDYLINOSITOL-3,5-BISPHOSPHATE 3-PHOSPHATASE"/>
    <property type="match status" value="1"/>
</dbReference>
<name>G7YT25_CLOSI</name>
<dbReference type="InterPro" id="IPR016130">
    <property type="entry name" value="Tyr_Pase_AS"/>
</dbReference>
<dbReference type="GO" id="GO:0004438">
    <property type="term" value="F:phosphatidylinositol-3-phosphate phosphatase activity"/>
    <property type="evidence" value="ECO:0007669"/>
    <property type="project" value="TreeGrafter"/>
</dbReference>
<gene>
    <name evidence="8" type="ORF">CLF_109982</name>
</gene>
<dbReference type="InterPro" id="IPR030564">
    <property type="entry name" value="Myotubularin"/>
</dbReference>
<feature type="active site" description="Phosphocysteine intermediate" evidence="3">
    <location>
        <position position="626"/>
    </location>
</feature>
<evidence type="ECO:0000313" key="8">
    <source>
        <dbReference type="EMBL" id="GAA56105.1"/>
    </source>
</evidence>
<feature type="coiled-coil region" evidence="5">
    <location>
        <begin position="5"/>
        <end position="32"/>
    </location>
</feature>
<keyword evidence="5" id="KW-0175">Coiled coil</keyword>
<dbReference type="InterPro" id="IPR029021">
    <property type="entry name" value="Prot-tyrosine_phosphatase-like"/>
</dbReference>
<feature type="binding site" evidence="4">
    <location>
        <begin position="626"/>
        <end position="632"/>
    </location>
    <ligand>
        <name>substrate</name>
    </ligand>
</feature>
<sequence>MSIEFNQLRELLQQQQKQFEEAQLKLIESLTQRLHIQTAAASTGFILRRRGKVLYEIQVGPARWIRHTNQIRPTGAQILPSGPSELSLEMLLDTFDLGTIPENPSAASSEARPEHGLQPRRWTDRIRKPVRPLQVNPRLRSYVNKLRGGGVRGCCGGMCGVGNVLSHRAEVFLLEWIPVDSRLCAVRLATSVKESHKREFDRCLFIVSIYAPTNCSSDTVKDRFYDTLNALLRRAKSSDIVVVAGDLNALVGRLNWVKDFEHSAVICSQRSCFRGKVERLPLFTILITTENTTLLTNYRFIFSHQLKHGDTSCYHTLPAFVGLTHKLFVLQVPLGVIQSIEQKHTVQAAAKGVGLYIVCKDLRNVKLLLTDLARATTFYEKLKAYTFPSISKQPLFAYTFGERCIAENVFPFNGWEVYTPEEEYHRQNIFTNGWKLTKINVDYRLSDTYPALLAVPWEVTDELLMACAPHRSRGRVPVLSWLHPESKASLTRASQPQVGMQGRRSAADEELVRLIRTANANANNLLIFDARPQMNAVANKGRGGGVENPTYYENVQYVFLNIQNIHAMRASLTNVYEACYPMPKEGNWFKALADSKWLYHIKQIIFAATSVADKIENHKSSVLVHCSDGWDRTAQVTSLAMLMLDPFYRTLRGFEVLIEKEWCSFGHKFAQRTGGPADGGVVMPPNTGMPPLPPNGSSTSPKPSSADERSPVFLQFIDCVWQMTQQFPHSFEFNERFLITIMDEVYAARFGTFLFNCEMQARDHGVRERTVSLWSYMNSDLKSYQNPMYTPAEVSGHRIIFPQHSLVHLQFWSGYYVRWHPIMRSQDPVLRRDRALVDVMKRFRELTIAAQRTAAGDIAEPAANQPTTGAGRTIRQTAVAAGNTEF</sequence>
<keyword evidence="2" id="KW-0443">Lipid metabolism</keyword>
<feature type="domain" description="Myotubularin phosphatase" evidence="7">
    <location>
        <begin position="414"/>
        <end position="816"/>
    </location>
</feature>
<evidence type="ECO:0000256" key="6">
    <source>
        <dbReference type="SAM" id="MobiDB-lite"/>
    </source>
</evidence>
<dbReference type="SMART" id="SM00404">
    <property type="entry name" value="PTPc_motif"/>
    <property type="match status" value="1"/>
</dbReference>
<feature type="binding site" evidence="4">
    <location>
        <begin position="564"/>
        <end position="565"/>
    </location>
    <ligand>
        <name>substrate</name>
    </ligand>
</feature>
<dbReference type="InterPro" id="IPR036691">
    <property type="entry name" value="Endo/exonu/phosph_ase_sf"/>
</dbReference>
<dbReference type="SUPFAM" id="SSF56219">
    <property type="entry name" value="DNase I-like"/>
    <property type="match status" value="1"/>
</dbReference>
<feature type="region of interest" description="Disordered" evidence="6">
    <location>
        <begin position="676"/>
        <end position="708"/>
    </location>
</feature>
<dbReference type="InterPro" id="IPR011993">
    <property type="entry name" value="PH-like_dom_sf"/>
</dbReference>
<dbReference type="PANTHER" id="PTHR10807">
    <property type="entry name" value="MYOTUBULARIN-RELATED"/>
    <property type="match status" value="1"/>
</dbReference>
<dbReference type="GO" id="GO:0016020">
    <property type="term" value="C:membrane"/>
    <property type="evidence" value="ECO:0007669"/>
    <property type="project" value="TreeGrafter"/>
</dbReference>
<reference evidence="8" key="1">
    <citation type="journal article" date="2011" name="Genome Biol.">
        <title>The draft genome of the carcinogenic human liver fluke Clonorchis sinensis.</title>
        <authorList>
            <person name="Wang X."/>
            <person name="Chen W."/>
            <person name="Huang Y."/>
            <person name="Sun J."/>
            <person name="Men J."/>
            <person name="Liu H."/>
            <person name="Luo F."/>
            <person name="Guo L."/>
            <person name="Lv X."/>
            <person name="Deng C."/>
            <person name="Zhou C."/>
            <person name="Fan Y."/>
            <person name="Li X."/>
            <person name="Huang L."/>
            <person name="Hu Y."/>
            <person name="Liang C."/>
            <person name="Hu X."/>
            <person name="Xu J."/>
            <person name="Yu X."/>
        </authorList>
    </citation>
    <scope>NUCLEOTIDE SEQUENCE [LARGE SCALE GENOMIC DNA]</scope>
    <source>
        <strain evidence="8">Henan</strain>
    </source>
</reference>
<dbReference type="SUPFAM" id="SSF52799">
    <property type="entry name" value="(Phosphotyrosine protein) phosphatases II"/>
    <property type="match status" value="1"/>
</dbReference>
<dbReference type="PROSITE" id="PS51339">
    <property type="entry name" value="PPASE_MYOTUBULARIN"/>
    <property type="match status" value="1"/>
</dbReference>
<dbReference type="GO" id="GO:0005737">
    <property type="term" value="C:cytoplasm"/>
    <property type="evidence" value="ECO:0007669"/>
    <property type="project" value="TreeGrafter"/>
</dbReference>
<dbReference type="AlphaFoldDB" id="G7YT25"/>
<dbReference type="SUPFAM" id="SSF50729">
    <property type="entry name" value="PH domain-like"/>
    <property type="match status" value="1"/>
</dbReference>
<dbReference type="CDD" id="cd14507">
    <property type="entry name" value="PTP-MTM-like"/>
    <property type="match status" value="1"/>
</dbReference>
<dbReference type="Pfam" id="PF06602">
    <property type="entry name" value="Myotub-related"/>
    <property type="match status" value="1"/>
</dbReference>
<dbReference type="Proteomes" id="UP000008909">
    <property type="component" value="Unassembled WGS sequence"/>
</dbReference>
<evidence type="ECO:0000256" key="4">
    <source>
        <dbReference type="PIRSR" id="PIRSR630564-2"/>
    </source>
</evidence>
<organism evidence="8 9">
    <name type="scientific">Clonorchis sinensis</name>
    <name type="common">Chinese liver fluke</name>
    <dbReference type="NCBI Taxonomy" id="79923"/>
    <lineage>
        <taxon>Eukaryota</taxon>
        <taxon>Metazoa</taxon>
        <taxon>Spiralia</taxon>
        <taxon>Lophotrochozoa</taxon>
        <taxon>Platyhelminthes</taxon>
        <taxon>Trematoda</taxon>
        <taxon>Digenea</taxon>
        <taxon>Opisthorchiida</taxon>
        <taxon>Opisthorchiata</taxon>
        <taxon>Opisthorchiidae</taxon>
        <taxon>Clonorchis</taxon>
    </lineage>
</organism>
<evidence type="ECO:0000256" key="1">
    <source>
        <dbReference type="ARBA" id="ARBA00007471"/>
    </source>
</evidence>
<dbReference type="GO" id="GO:0046856">
    <property type="term" value="P:phosphatidylinositol dephosphorylation"/>
    <property type="evidence" value="ECO:0007669"/>
    <property type="project" value="TreeGrafter"/>
</dbReference>
<dbReference type="InterPro" id="IPR010569">
    <property type="entry name" value="Myotubularin-like_Pase_dom"/>
</dbReference>
<dbReference type="GO" id="GO:0052629">
    <property type="term" value="F:phosphatidylinositol-3,5-bisphosphate 3-phosphatase activity"/>
    <property type="evidence" value="ECO:0007669"/>
    <property type="project" value="TreeGrafter"/>
</dbReference>
<dbReference type="InterPro" id="IPR003595">
    <property type="entry name" value="Tyr_Pase_cat"/>
</dbReference>
<evidence type="ECO:0000256" key="3">
    <source>
        <dbReference type="PIRSR" id="PIRSR630564-1"/>
    </source>
</evidence>